<organism evidence="3 4">
    <name type="scientific">Hyaloperonospora arabidopsidis (strain Emoy2)</name>
    <name type="common">Downy mildew agent</name>
    <name type="synonym">Peronospora arabidopsidis</name>
    <dbReference type="NCBI Taxonomy" id="559515"/>
    <lineage>
        <taxon>Eukaryota</taxon>
        <taxon>Sar</taxon>
        <taxon>Stramenopiles</taxon>
        <taxon>Oomycota</taxon>
        <taxon>Peronosporomycetes</taxon>
        <taxon>Peronosporales</taxon>
        <taxon>Peronosporaceae</taxon>
        <taxon>Hyaloperonospora</taxon>
    </lineage>
</organism>
<dbReference type="Proteomes" id="UP000011713">
    <property type="component" value="Unassembled WGS sequence"/>
</dbReference>
<evidence type="ECO:0008006" key="5">
    <source>
        <dbReference type="Google" id="ProtNLM"/>
    </source>
</evidence>
<dbReference type="SUPFAM" id="SSF54403">
    <property type="entry name" value="Cystatin/monellin"/>
    <property type="match status" value="1"/>
</dbReference>
<dbReference type="OMA" id="GWHEANV"/>
<evidence type="ECO:0000313" key="4">
    <source>
        <dbReference type="Proteomes" id="UP000011713"/>
    </source>
</evidence>
<name>M4B5C7_HYAAE</name>
<dbReference type="CDD" id="cd00042">
    <property type="entry name" value="CY"/>
    <property type="match status" value="1"/>
</dbReference>
<dbReference type="AlphaFoldDB" id="M4B5C7"/>
<dbReference type="Gene3D" id="3.10.450.10">
    <property type="match status" value="1"/>
</dbReference>
<dbReference type="VEuPathDB" id="FungiDB:HpaG801477"/>
<keyword evidence="4" id="KW-1185">Reference proteome</keyword>
<dbReference type="InterPro" id="IPR000010">
    <property type="entry name" value="Cystatin_dom"/>
</dbReference>
<dbReference type="EnsemblProtists" id="HpaT801477">
    <property type="protein sequence ID" value="HpaP801477"/>
    <property type="gene ID" value="HpaG801477"/>
</dbReference>
<proteinExistence type="predicted"/>
<protein>
    <recommendedName>
        <fullName evidence="5">Cystatin domain-containing protein</fullName>
    </recommendedName>
</protein>
<accession>M4B5C7</accession>
<sequence>MRVALPFLATVPALATARNVVNLKLLGGWQPAEVTDANVKLLNQALSGKRYSTRVGDTRVCYSDVLSVETQVVAGTNYRFRISGCDVTTSDGECLEDTLKDCAPSDFQVVVFEELSTGAPEVTDIQKVAEGGTEDKDNSGVKAFNGVEGNVEVMEVSEEEKKAIDAWITAEGLNEYGDKATTVYVGGTPFFSEITGTTKDLYDYILSQHADRPWQTRVETVTSFAVTEDGERATLVQGSVAAVLSVLIVVLVGVALAKVRYGRRDQFPYDPIHSR</sequence>
<reference evidence="3" key="2">
    <citation type="submission" date="2015-06" db="UniProtKB">
        <authorList>
            <consortium name="EnsemblProtists"/>
        </authorList>
    </citation>
    <scope>IDENTIFICATION</scope>
    <source>
        <strain evidence="3">Emoy2</strain>
    </source>
</reference>
<keyword evidence="1" id="KW-1133">Transmembrane helix</keyword>
<feature type="signal peptide" evidence="2">
    <location>
        <begin position="1"/>
        <end position="17"/>
    </location>
</feature>
<keyword evidence="2" id="KW-0732">Signal</keyword>
<dbReference type="InterPro" id="IPR046350">
    <property type="entry name" value="Cystatin_sf"/>
</dbReference>
<dbReference type="eggNOG" id="ENOG502S15D">
    <property type="taxonomic scope" value="Eukaryota"/>
</dbReference>
<keyword evidence="1" id="KW-0472">Membrane</keyword>
<dbReference type="GO" id="GO:0004869">
    <property type="term" value="F:cysteine-type endopeptidase inhibitor activity"/>
    <property type="evidence" value="ECO:0007669"/>
    <property type="project" value="InterPro"/>
</dbReference>
<dbReference type="InParanoid" id="M4B5C7"/>
<evidence type="ECO:0000313" key="3">
    <source>
        <dbReference type="EnsemblProtists" id="HpaP801477"/>
    </source>
</evidence>
<keyword evidence="1" id="KW-0812">Transmembrane</keyword>
<evidence type="ECO:0000256" key="1">
    <source>
        <dbReference type="SAM" id="Phobius"/>
    </source>
</evidence>
<feature type="transmembrane region" description="Helical" evidence="1">
    <location>
        <begin position="235"/>
        <end position="257"/>
    </location>
</feature>
<feature type="chain" id="PRO_5004048856" description="Cystatin domain-containing protein" evidence="2">
    <location>
        <begin position="18"/>
        <end position="275"/>
    </location>
</feature>
<dbReference type="HOGENOM" id="CLU_843288_0_0_1"/>
<reference evidence="4" key="1">
    <citation type="journal article" date="2010" name="Science">
        <title>Signatures of adaptation to obligate biotrophy in the Hyaloperonospora arabidopsidis genome.</title>
        <authorList>
            <person name="Baxter L."/>
            <person name="Tripathy S."/>
            <person name="Ishaque N."/>
            <person name="Boot N."/>
            <person name="Cabral A."/>
            <person name="Kemen E."/>
            <person name="Thines M."/>
            <person name="Ah-Fong A."/>
            <person name="Anderson R."/>
            <person name="Badejoko W."/>
            <person name="Bittner-Eddy P."/>
            <person name="Boore J.L."/>
            <person name="Chibucos M.C."/>
            <person name="Coates M."/>
            <person name="Dehal P."/>
            <person name="Delehaunty K."/>
            <person name="Dong S."/>
            <person name="Downton P."/>
            <person name="Dumas B."/>
            <person name="Fabro G."/>
            <person name="Fronick C."/>
            <person name="Fuerstenberg S.I."/>
            <person name="Fulton L."/>
            <person name="Gaulin E."/>
            <person name="Govers F."/>
            <person name="Hughes L."/>
            <person name="Humphray S."/>
            <person name="Jiang R.H."/>
            <person name="Judelson H."/>
            <person name="Kamoun S."/>
            <person name="Kyung K."/>
            <person name="Meijer H."/>
            <person name="Minx P."/>
            <person name="Morris P."/>
            <person name="Nelson J."/>
            <person name="Phuntumart V."/>
            <person name="Qutob D."/>
            <person name="Rehmany A."/>
            <person name="Rougon-Cardoso A."/>
            <person name="Ryden P."/>
            <person name="Torto-Alalibo T."/>
            <person name="Studholme D."/>
            <person name="Wang Y."/>
            <person name="Win J."/>
            <person name="Wood J."/>
            <person name="Clifton S.W."/>
            <person name="Rogers J."/>
            <person name="Van den Ackerveken G."/>
            <person name="Jones J.D."/>
            <person name="McDowell J.M."/>
            <person name="Beynon J."/>
            <person name="Tyler B.M."/>
        </authorList>
    </citation>
    <scope>NUCLEOTIDE SEQUENCE [LARGE SCALE GENOMIC DNA]</scope>
    <source>
        <strain evidence="4">Emoy2</strain>
    </source>
</reference>
<evidence type="ECO:0000256" key="2">
    <source>
        <dbReference type="SAM" id="SignalP"/>
    </source>
</evidence>
<dbReference type="EMBL" id="JH598388">
    <property type="status" value="NOT_ANNOTATED_CDS"/>
    <property type="molecule type" value="Genomic_DNA"/>
</dbReference>
<dbReference type="STRING" id="559515.M4B5C7"/>